<reference evidence="3 4" key="1">
    <citation type="submission" date="2013-08" db="EMBL/GenBank/DDBJ databases">
        <title>An opportunistic ruminal bacterium that causes liver abscesses in cattle.</title>
        <authorList>
            <person name="Benahmed F.H."/>
            <person name="Rasmussen M."/>
            <person name="Harbottle H."/>
            <person name="Soppet D."/>
            <person name="Nagaraja T.G."/>
            <person name="Davidson M."/>
        </authorList>
    </citation>
    <scope>NUCLEOTIDE SEQUENCE [LARGE SCALE GENOMIC DNA]</scope>
    <source>
        <strain evidence="3 4">B35</strain>
    </source>
</reference>
<dbReference type="InterPro" id="IPR036390">
    <property type="entry name" value="WH_DNA-bd_sf"/>
</dbReference>
<dbReference type="PIRSF" id="PIRSF037847">
    <property type="entry name" value="NiaR"/>
    <property type="match status" value="1"/>
</dbReference>
<dbReference type="RefSeq" id="WP_005964683.1">
    <property type="nucleotide sequence ID" value="NZ_AOJP01000021.1"/>
</dbReference>
<dbReference type="InterPro" id="IPR035922">
    <property type="entry name" value="3H_dom_sf"/>
</dbReference>
<dbReference type="PANTHER" id="PTHR40068">
    <property type="entry name" value="TRANSCRIPTION REPRESSOR NIAR-RELATED"/>
    <property type="match status" value="1"/>
</dbReference>
<dbReference type="PATRIC" id="fig|1226633.4.peg.1809"/>
<comment type="caution">
    <text evidence="3">The sequence shown here is derived from an EMBL/GenBank/DDBJ whole genome shotgun (WGS) entry which is preliminary data.</text>
</comment>
<dbReference type="InterPro" id="IPR013196">
    <property type="entry name" value="HTH_11"/>
</dbReference>
<dbReference type="PANTHER" id="PTHR40068:SF1">
    <property type="entry name" value="TRANSCRIPTION REPRESSOR NIAR-RELATED"/>
    <property type="match status" value="1"/>
</dbReference>
<dbReference type="Proteomes" id="UP000031184">
    <property type="component" value="Unassembled WGS sequence"/>
</dbReference>
<dbReference type="GeneID" id="75075291"/>
<dbReference type="Gene3D" id="1.10.10.10">
    <property type="entry name" value="Winged helix-like DNA-binding domain superfamily/Winged helix DNA-binding domain"/>
    <property type="match status" value="1"/>
</dbReference>
<dbReference type="Pfam" id="PF02829">
    <property type="entry name" value="3H"/>
    <property type="match status" value="1"/>
</dbReference>
<evidence type="ECO:0000313" key="3">
    <source>
        <dbReference type="EMBL" id="KID48648.1"/>
    </source>
</evidence>
<dbReference type="InterPro" id="IPR026043">
    <property type="entry name" value="NadR"/>
</dbReference>
<dbReference type="InterPro" id="IPR036388">
    <property type="entry name" value="WH-like_DNA-bd_sf"/>
</dbReference>
<sequence length="172" mass="19783">MSETENRRKEICRLLQHSTVALNGTELAKMFGVSRQVIVQDIAVLKAGNYNIISTNRGYFLPQARETQFEKVLCVSHTDAQIEEELNIMVDLGATVQDVFVSHNVYGIIRVELNIKSRRDIQKLLEDIRKGLSQPLKQLTKDFHYHTIVAEKEEILEEVEEELKKVGFLVEE</sequence>
<dbReference type="SUPFAM" id="SSF75500">
    <property type="entry name" value="Putative transcriptional regulator TM1602, C-terminal domain"/>
    <property type="match status" value="1"/>
</dbReference>
<accession>A0A017H1N2</accession>
<name>A0A017H1N2_9FUSO</name>
<dbReference type="SUPFAM" id="SSF46785">
    <property type="entry name" value="Winged helix' DNA-binding domain"/>
    <property type="match status" value="1"/>
</dbReference>
<protein>
    <submittedName>
        <fullName evidence="3">DeoR family transcriptional regulator</fullName>
    </submittedName>
</protein>
<evidence type="ECO:0000259" key="1">
    <source>
        <dbReference type="Pfam" id="PF02829"/>
    </source>
</evidence>
<organism evidence="3 4">
    <name type="scientific">Fusobacterium necrophorum subsp. funduliforme B35</name>
    <dbReference type="NCBI Taxonomy" id="1226633"/>
    <lineage>
        <taxon>Bacteria</taxon>
        <taxon>Fusobacteriati</taxon>
        <taxon>Fusobacteriota</taxon>
        <taxon>Fusobacteriia</taxon>
        <taxon>Fusobacteriales</taxon>
        <taxon>Fusobacteriaceae</taxon>
        <taxon>Fusobacterium</taxon>
    </lineage>
</organism>
<feature type="domain" description="Helix-turn-helix type 11" evidence="2">
    <location>
        <begin position="7"/>
        <end position="59"/>
    </location>
</feature>
<evidence type="ECO:0000313" key="4">
    <source>
        <dbReference type="Proteomes" id="UP000031184"/>
    </source>
</evidence>
<proteinExistence type="predicted"/>
<evidence type="ECO:0000259" key="2">
    <source>
        <dbReference type="Pfam" id="PF08279"/>
    </source>
</evidence>
<feature type="domain" description="3H" evidence="1">
    <location>
        <begin position="74"/>
        <end position="169"/>
    </location>
</feature>
<gene>
    <name evidence="3" type="ORF">C095_08975</name>
</gene>
<dbReference type="InterPro" id="IPR004173">
    <property type="entry name" value="3H_domain"/>
</dbReference>
<dbReference type="AlphaFoldDB" id="A0A017H1N2"/>
<dbReference type="GO" id="GO:0036094">
    <property type="term" value="F:small molecule binding"/>
    <property type="evidence" value="ECO:0007669"/>
    <property type="project" value="InterPro"/>
</dbReference>
<dbReference type="OrthoDB" id="9792661at2"/>
<dbReference type="Gene3D" id="3.30.1340.20">
    <property type="entry name" value="3H domain"/>
    <property type="match status" value="1"/>
</dbReference>
<dbReference type="Pfam" id="PF08279">
    <property type="entry name" value="HTH_11"/>
    <property type="match status" value="1"/>
</dbReference>
<dbReference type="EMBL" id="AUZI01000022">
    <property type="protein sequence ID" value="KID48648.1"/>
    <property type="molecule type" value="Genomic_DNA"/>
</dbReference>